<keyword evidence="3 11" id="KW-1003">Cell membrane</keyword>
<dbReference type="GO" id="GO:0015086">
    <property type="term" value="F:cadmium ion transmembrane transporter activity"/>
    <property type="evidence" value="ECO:0007669"/>
    <property type="project" value="TreeGrafter"/>
</dbReference>
<dbReference type="NCBIfam" id="TIGR01525">
    <property type="entry name" value="ATPase-IB_hvy"/>
    <property type="match status" value="1"/>
</dbReference>
<dbReference type="Gene3D" id="3.40.50.1000">
    <property type="entry name" value="HAD superfamily/HAD-like"/>
    <property type="match status" value="1"/>
</dbReference>
<dbReference type="InterPro" id="IPR023299">
    <property type="entry name" value="ATPase_P-typ_cyto_dom_N"/>
</dbReference>
<dbReference type="SUPFAM" id="SSF81653">
    <property type="entry name" value="Calcium ATPase, transduction domain A"/>
    <property type="match status" value="1"/>
</dbReference>
<feature type="domain" description="HMA" evidence="13">
    <location>
        <begin position="23"/>
        <end position="90"/>
    </location>
</feature>
<dbReference type="STRING" id="1108812.AWC16_04350"/>
<keyword evidence="10 11" id="KW-0472">Membrane</keyword>
<dbReference type="InterPro" id="IPR001757">
    <property type="entry name" value="P_typ_ATPase"/>
</dbReference>
<dbReference type="PANTHER" id="PTHR48085:SF5">
    <property type="entry name" value="CADMIUM_ZINC-TRANSPORTING ATPASE HMA4-RELATED"/>
    <property type="match status" value="1"/>
</dbReference>
<dbReference type="Pfam" id="PF00122">
    <property type="entry name" value="E1-E2_ATPase"/>
    <property type="match status" value="1"/>
</dbReference>
<evidence type="ECO:0000256" key="1">
    <source>
        <dbReference type="ARBA" id="ARBA00004651"/>
    </source>
</evidence>
<dbReference type="PROSITE" id="PS00154">
    <property type="entry name" value="ATPASE_E1_E2"/>
    <property type="match status" value="1"/>
</dbReference>
<comment type="subcellular location">
    <subcellularLocation>
        <location evidence="1">Cell membrane</location>
        <topology evidence="1">Multi-pass membrane protein</topology>
    </subcellularLocation>
</comment>
<dbReference type="Proteomes" id="UP000193866">
    <property type="component" value="Unassembled WGS sequence"/>
</dbReference>
<dbReference type="GO" id="GO:0005524">
    <property type="term" value="F:ATP binding"/>
    <property type="evidence" value="ECO:0007669"/>
    <property type="project" value="UniProtKB-UniRule"/>
</dbReference>
<proteinExistence type="inferred from homology"/>
<evidence type="ECO:0000259" key="13">
    <source>
        <dbReference type="PROSITE" id="PS50846"/>
    </source>
</evidence>
<dbReference type="InterPro" id="IPR027256">
    <property type="entry name" value="P-typ_ATPase_IB"/>
</dbReference>
<dbReference type="InterPro" id="IPR044492">
    <property type="entry name" value="P_typ_ATPase_HD_dom"/>
</dbReference>
<keyword evidence="8" id="KW-1278">Translocase</keyword>
<dbReference type="EMBL" id="LQPG01000008">
    <property type="protein sequence ID" value="ORW13534.1"/>
    <property type="molecule type" value="Genomic_DNA"/>
</dbReference>
<comment type="similarity">
    <text evidence="2 11">Belongs to the cation transport ATPase (P-type) (TC 3.A.3) family. Type IB subfamily.</text>
</comment>
<feature type="region of interest" description="Disordered" evidence="12">
    <location>
        <begin position="119"/>
        <end position="144"/>
    </location>
</feature>
<keyword evidence="7 11" id="KW-0067">ATP-binding</keyword>
<dbReference type="InterPro" id="IPR008250">
    <property type="entry name" value="ATPase_P-typ_transduc_dom_A_sf"/>
</dbReference>
<keyword evidence="5 11" id="KW-0479">Metal-binding</keyword>
<dbReference type="PRINTS" id="PR00119">
    <property type="entry name" value="CATATPASE"/>
</dbReference>
<dbReference type="Gene3D" id="2.70.150.10">
    <property type="entry name" value="Calcium-transporting ATPase, cytoplasmic transduction domain A"/>
    <property type="match status" value="1"/>
</dbReference>
<name>A0A1X1YR34_9MYCO</name>
<feature type="transmembrane region" description="Helical" evidence="11">
    <location>
        <begin position="415"/>
        <end position="440"/>
    </location>
</feature>
<dbReference type="PRINTS" id="PR00941">
    <property type="entry name" value="CDATPASE"/>
</dbReference>
<keyword evidence="15" id="KW-1185">Reference proteome</keyword>
<dbReference type="Pfam" id="PF00702">
    <property type="entry name" value="Hydrolase"/>
    <property type="match status" value="1"/>
</dbReference>
<comment type="caution">
    <text evidence="14">The sequence shown here is derived from an EMBL/GenBank/DDBJ whole genome shotgun (WGS) entry which is preliminary data.</text>
</comment>
<sequence length="789" mass="80819">MVQTTGASTDTGPALSVVSAGAGRIRVHAPWFHFDAMRAVAIEDTVAKVAGVDTVHAYPRTASVVVWYSPERCDTAAILSAIADAEHIPAKSVPPRAPHSVDGRNPGLVQRILDWSSRTRSGGHADMVSQRSGEGSGGCCDHDTGQPGSQRLWGVAKLRRAAFSGVMLGASLVTAWLTPFGPVALGLKVVALAVGASTFVPSTAKRLAEGRLGVGTLMTTAALGAVGLGQVGEAAMLAFLFSVSEGLEEYAVARTRRGLRALLALVPDQATVLRDGVETEIATTELRVGDQMIVKAGERLATDGIIRAGHTALDISAITGESVPVEAGIGDEVFAGSINGSGVLQVQVTATVEDNSLARIVHIVEAEQARKGASQRLADRIARPLVPGIIMTGALIAGAGSVFGSPVVWIERALVVLVAASPCALAIAVPVTVVASIGAASKLGVLIKGGAALEALGAIGTVALDKTGTLTANRPVVIDVATTSAATREEVLAVAAALEARSEHPLAAAVLAAAQAPVAAASDVHAVPGAGLTGHLEGQAIRLGRPGWIDPANLADHVTHMQQAGATAVLVERGGQLLGAIAVRDELRPEATGVITGLRDRGYQVAMLTGDNPATAAALATQAGIQHIYAELRPEDKAALIAQLRAQRPTAMVGDGVNDAPALAAADLGIAMGAMGTDVAIETADVALMGQDLRHLPQALDHARRSRQIMLQNVGLSLTIITVLMPLAVFGTLGLATVVLVHELAEVVVIANGMRAGRLKPLSGQHKTPDGRRATEVSASMQVAKTKRV</sequence>
<keyword evidence="4 11" id="KW-0812">Transmembrane</keyword>
<dbReference type="InterPro" id="IPR023214">
    <property type="entry name" value="HAD_sf"/>
</dbReference>
<evidence type="ECO:0000256" key="9">
    <source>
        <dbReference type="ARBA" id="ARBA00022989"/>
    </source>
</evidence>
<evidence type="ECO:0000256" key="6">
    <source>
        <dbReference type="ARBA" id="ARBA00022741"/>
    </source>
</evidence>
<evidence type="ECO:0000313" key="14">
    <source>
        <dbReference type="EMBL" id="ORW13534.1"/>
    </source>
</evidence>
<dbReference type="SUPFAM" id="SSF81665">
    <property type="entry name" value="Calcium ATPase, transmembrane domain M"/>
    <property type="match status" value="1"/>
</dbReference>
<dbReference type="SFLD" id="SFLDF00027">
    <property type="entry name" value="p-type_atpase"/>
    <property type="match status" value="1"/>
</dbReference>
<protein>
    <submittedName>
        <fullName evidence="14">Cadmium-transporting ATPase</fullName>
    </submittedName>
</protein>
<feature type="transmembrane region" description="Helical" evidence="11">
    <location>
        <begin position="714"/>
        <end position="741"/>
    </location>
</feature>
<evidence type="ECO:0000313" key="15">
    <source>
        <dbReference type="Proteomes" id="UP000193866"/>
    </source>
</evidence>
<dbReference type="RefSeq" id="WP_046285513.1">
    <property type="nucleotide sequence ID" value="NZ_JACKVG010000007.1"/>
</dbReference>
<dbReference type="InterPro" id="IPR006121">
    <property type="entry name" value="HMA_dom"/>
</dbReference>
<keyword evidence="6 11" id="KW-0547">Nucleotide-binding</keyword>
<dbReference type="Gene3D" id="3.40.1110.10">
    <property type="entry name" value="Calcium-transporting ATPase, cytoplasmic domain N"/>
    <property type="match status" value="1"/>
</dbReference>
<evidence type="ECO:0000256" key="11">
    <source>
        <dbReference type="RuleBase" id="RU362081"/>
    </source>
</evidence>
<feature type="region of interest" description="Disordered" evidence="12">
    <location>
        <begin position="760"/>
        <end position="789"/>
    </location>
</feature>
<evidence type="ECO:0000256" key="8">
    <source>
        <dbReference type="ARBA" id="ARBA00022967"/>
    </source>
</evidence>
<evidence type="ECO:0000256" key="10">
    <source>
        <dbReference type="ARBA" id="ARBA00023136"/>
    </source>
</evidence>
<dbReference type="GO" id="GO:0046872">
    <property type="term" value="F:metal ion binding"/>
    <property type="evidence" value="ECO:0007669"/>
    <property type="project" value="UniProtKB-KW"/>
</dbReference>
<evidence type="ECO:0000256" key="7">
    <source>
        <dbReference type="ARBA" id="ARBA00022840"/>
    </source>
</evidence>
<keyword evidence="9 11" id="KW-1133">Transmembrane helix</keyword>
<dbReference type="SFLD" id="SFLDG00002">
    <property type="entry name" value="C1.7:_P-type_atpase_like"/>
    <property type="match status" value="1"/>
</dbReference>
<dbReference type="GO" id="GO:0016887">
    <property type="term" value="F:ATP hydrolysis activity"/>
    <property type="evidence" value="ECO:0007669"/>
    <property type="project" value="InterPro"/>
</dbReference>
<dbReference type="InterPro" id="IPR023298">
    <property type="entry name" value="ATPase_P-typ_TM_dom_sf"/>
</dbReference>
<accession>A0A1X1YR34</accession>
<dbReference type="InterPro" id="IPR059000">
    <property type="entry name" value="ATPase_P-type_domA"/>
</dbReference>
<organism evidence="14 15">
    <name type="scientific">Mycolicibacter longobardus</name>
    <dbReference type="NCBI Taxonomy" id="1108812"/>
    <lineage>
        <taxon>Bacteria</taxon>
        <taxon>Bacillati</taxon>
        <taxon>Actinomycetota</taxon>
        <taxon>Actinomycetes</taxon>
        <taxon>Mycobacteriales</taxon>
        <taxon>Mycobacteriaceae</taxon>
        <taxon>Mycolicibacter</taxon>
    </lineage>
</organism>
<dbReference type="InterPro" id="IPR036412">
    <property type="entry name" value="HAD-like_sf"/>
</dbReference>
<dbReference type="SUPFAM" id="SSF56784">
    <property type="entry name" value="HAD-like"/>
    <property type="match status" value="1"/>
</dbReference>
<dbReference type="InterPro" id="IPR051014">
    <property type="entry name" value="Cation_Transport_ATPase_IB"/>
</dbReference>
<evidence type="ECO:0000256" key="12">
    <source>
        <dbReference type="SAM" id="MobiDB-lite"/>
    </source>
</evidence>
<dbReference type="AlphaFoldDB" id="A0A1X1YR34"/>
<dbReference type="NCBIfam" id="TIGR01494">
    <property type="entry name" value="ATPase_P-type"/>
    <property type="match status" value="1"/>
</dbReference>
<feature type="transmembrane region" description="Helical" evidence="11">
    <location>
        <begin position="161"/>
        <end position="177"/>
    </location>
</feature>
<evidence type="ECO:0000256" key="3">
    <source>
        <dbReference type="ARBA" id="ARBA00022475"/>
    </source>
</evidence>
<dbReference type="PANTHER" id="PTHR48085">
    <property type="entry name" value="CADMIUM/ZINC-TRANSPORTING ATPASE HMA2-RELATED"/>
    <property type="match status" value="1"/>
</dbReference>
<dbReference type="FunFam" id="2.70.150.10:FF:000002">
    <property type="entry name" value="Copper-transporting ATPase 1, putative"/>
    <property type="match status" value="1"/>
</dbReference>
<reference evidence="14 15" key="1">
    <citation type="submission" date="2016-01" db="EMBL/GenBank/DDBJ databases">
        <title>The new phylogeny of the genus Mycobacterium.</title>
        <authorList>
            <person name="Tarcisio F."/>
            <person name="Conor M."/>
            <person name="Antonella G."/>
            <person name="Elisabetta G."/>
            <person name="Giulia F.S."/>
            <person name="Sara T."/>
            <person name="Anna F."/>
            <person name="Clotilde B."/>
            <person name="Roberto B."/>
            <person name="Veronica D.S."/>
            <person name="Fabio R."/>
            <person name="Monica P."/>
            <person name="Olivier J."/>
            <person name="Enrico T."/>
            <person name="Nicola S."/>
        </authorList>
    </citation>
    <scope>NUCLEOTIDE SEQUENCE [LARGE SCALE GENOMIC DNA]</scope>
    <source>
        <strain evidence="14 15">DSM 45394</strain>
    </source>
</reference>
<dbReference type="NCBIfam" id="TIGR01512">
    <property type="entry name" value="ATPase-IB2_Cd"/>
    <property type="match status" value="1"/>
</dbReference>
<evidence type="ECO:0000256" key="2">
    <source>
        <dbReference type="ARBA" id="ARBA00006024"/>
    </source>
</evidence>
<dbReference type="InterPro" id="IPR018303">
    <property type="entry name" value="ATPase_P-typ_P_site"/>
</dbReference>
<dbReference type="PROSITE" id="PS50846">
    <property type="entry name" value="HMA_2"/>
    <property type="match status" value="1"/>
</dbReference>
<gene>
    <name evidence="14" type="ORF">AWC16_04350</name>
</gene>
<dbReference type="GO" id="GO:0019829">
    <property type="term" value="F:ATPase-coupled monoatomic cation transmembrane transporter activity"/>
    <property type="evidence" value="ECO:0007669"/>
    <property type="project" value="InterPro"/>
</dbReference>
<feature type="transmembrane region" description="Helical" evidence="11">
    <location>
        <begin position="212"/>
        <end position="228"/>
    </location>
</feature>
<evidence type="ECO:0000256" key="5">
    <source>
        <dbReference type="ARBA" id="ARBA00022723"/>
    </source>
</evidence>
<evidence type="ECO:0000256" key="4">
    <source>
        <dbReference type="ARBA" id="ARBA00022692"/>
    </source>
</evidence>
<dbReference type="SFLD" id="SFLDS00003">
    <property type="entry name" value="Haloacid_Dehalogenase"/>
    <property type="match status" value="1"/>
</dbReference>
<feature type="transmembrane region" description="Helical" evidence="11">
    <location>
        <begin position="385"/>
        <end position="409"/>
    </location>
</feature>
<dbReference type="GO" id="GO:0005886">
    <property type="term" value="C:plasma membrane"/>
    <property type="evidence" value="ECO:0007669"/>
    <property type="project" value="UniProtKB-SubCell"/>
</dbReference>